<name>A0AAV6K870_9ERIC</name>
<dbReference type="PANTHER" id="PTHR45950">
    <property type="entry name" value="HOMEOBOX-LEUCINE ZIPPER PROTEIN ATHB-14"/>
    <property type="match status" value="1"/>
</dbReference>
<evidence type="ECO:0000313" key="3">
    <source>
        <dbReference type="Proteomes" id="UP000823749"/>
    </source>
</evidence>
<gene>
    <name evidence="2" type="ORF">RHGRI_014121</name>
</gene>
<evidence type="ECO:0000313" key="2">
    <source>
        <dbReference type="EMBL" id="KAG5548665.1"/>
    </source>
</evidence>
<proteinExistence type="predicted"/>
<dbReference type="GO" id="GO:0008289">
    <property type="term" value="F:lipid binding"/>
    <property type="evidence" value="ECO:0007669"/>
    <property type="project" value="InterPro"/>
</dbReference>
<dbReference type="GO" id="GO:0003700">
    <property type="term" value="F:DNA-binding transcription factor activity"/>
    <property type="evidence" value="ECO:0007669"/>
    <property type="project" value="InterPro"/>
</dbReference>
<dbReference type="Pfam" id="PF01852">
    <property type="entry name" value="START"/>
    <property type="match status" value="1"/>
</dbReference>
<dbReference type="Proteomes" id="UP000823749">
    <property type="component" value="Chromosome 5"/>
</dbReference>
<dbReference type="EMBL" id="JACTNZ010000005">
    <property type="protein sequence ID" value="KAG5548665.1"/>
    <property type="molecule type" value="Genomic_DNA"/>
</dbReference>
<dbReference type="InterPro" id="IPR002913">
    <property type="entry name" value="START_lipid-bd_dom"/>
</dbReference>
<feature type="domain" description="START" evidence="1">
    <location>
        <begin position="202"/>
        <end position="279"/>
    </location>
</feature>
<evidence type="ECO:0000259" key="1">
    <source>
        <dbReference type="Pfam" id="PF01852"/>
    </source>
</evidence>
<comment type="caution">
    <text evidence="2">The sequence shown here is derived from an EMBL/GenBank/DDBJ whole genome shotgun (WGS) entry which is preliminary data.</text>
</comment>
<dbReference type="PANTHER" id="PTHR45950:SF10">
    <property type="entry name" value="HOMEOBOX-LEUCINE ZIPPER PROTEIN REVOLUTA"/>
    <property type="match status" value="1"/>
</dbReference>
<reference evidence="2" key="1">
    <citation type="submission" date="2020-08" db="EMBL/GenBank/DDBJ databases">
        <title>Plant Genome Project.</title>
        <authorList>
            <person name="Zhang R.-G."/>
        </authorList>
    </citation>
    <scope>NUCLEOTIDE SEQUENCE</scope>
    <source>
        <strain evidence="2">WSP0</strain>
        <tissue evidence="2">Leaf</tissue>
    </source>
</reference>
<keyword evidence="3" id="KW-1185">Reference proteome</keyword>
<sequence length="1551" mass="171999">MEVLLAGIVKSESLRDDILGSELLVEANAVEEARRKAEVEAKAEAKRKREAAHLALQKGVDDSVLLEIFLEGGSEFTAIVLDLGSAFDCLPIVLLPTELIADKVSSRAYNNSEALNSPFTILLKMDYATMQMALEWISVHFLLLSKVPATSTLSEVLSFLPCVAAIRKFRFGFEAKRLAAKFTQKGETSAEFLSKATGTAVDWVQMPRMKIVEILNDRPSWFQDCWSLEVFTMFRARNGGTIELVYTQIYAPTRLAPSLDFWTLRYTTSLDNGSLVISSLPICCHRSLEVFTMFPTGNGGTIELVYTQIYAPTRLAPSLDLWTLRYTTSLDNGSLVISSLPICCHRSLEVFTMFPTGNGGTIELVYTQIYAPTRLAPSLDFWTLRYTTSLDNGSLVISSLPICCHRSLEVFTMFPTGNGGTIELVYTQIYASTRLAPSLDFWTLRYTTSLDNGSLVISSLPICCHRSLEVFTMFPSGNGGTIELVYTQIYASTRLAPSLDFWTLRYTTSLDNGSLVIYASTRLAPSLDLWTLRYTTSLDNGSLVISSLPICCHRSLEVFTMFPTGNGGTIELVYTQIYAPTRLAPSLDFWTLRYSTSLDNGSLVISSLPICCHRSLEVFTMFPTGNGGTIELVYTQIYAPTRLAPSLDFWTLRYTTSLDNGSLVISSLPICCHRSLEVFTMFPTGNGGTIELVYTQIYASTRLAPSLDLWTLRYTTSLDNGSLVISSLPICCHRSLEVFTMFPTGNGGTIELVYTQIYAPTRLAPSLDFWTLRYTTSLDNGSLVISSLPICCHRSLEVFTMFPTGNGGTIELVYTQIYASTRLAPSLDLWTLRYTTSLDNGSLVISSLPICCHRSLEVFTMFPTGNGGTIELVYTQIYAPTRLAPSLDFWTLRYTTSLDNGSLVISSLPIYCHRSLEVFTMFPTGNGGTIELVYTQIYAPTRLAPSLDLWTLRYTTSLDNGSLVISSLPIYCHRSLEVFTMFPTGNGGTIELVYTQIYAPTRLAPSLDLWTLRYTTSLDNGSLVISSLPICCHRSLEVFTMFPTGNGGPIEFVYTQIYAPTRLAPSLDLWTLRYTTSLDNGSLVIGSLPICCHRSLEVFTMFPTGNGGKIELVYTQIYAPTRLAPSLDLWTLRYTTSLDNGSLVIYAPTRLAPSLDLWTLRYTTSLDNGSLVIYDPTRLAPSLDLWTLRYTTSLDNGSLVISSLPICCHRSLEVFTMFPTGNGGTIELIYAPTRLAPSLDFWTLRYTTSLDNGSLVISSLPIYCHRSLELFTMFPTGNGGTIELVYTQIYDPTRLAPSLDLWPLRYTTSLDNGSLVISSLPICCHRSLEVFTMFPTGNGGTIELIYAPTRLAPSLDFWTLRYTTSLDNGSLVISSLPIYCHRSLEVFTMFPTGNGGTIELISSLPICCHRSLEVFTMFPTGNGGTIELVYTQIYAPTRLAPSLDFWTLRYTTSLDNGSLVISSLPIYCHRSLEVFTMFPTGNGGTIELVYTQNIPPAVLVRFLREHPFEWADFIVDAYSAAALKANSFAYPGMRPTRFTGSHIIMPLGHTI</sequence>
<protein>
    <recommendedName>
        <fullName evidence="1">START domain-containing protein</fullName>
    </recommendedName>
</protein>
<dbReference type="SUPFAM" id="SSF55961">
    <property type="entry name" value="Bet v1-like"/>
    <property type="match status" value="1"/>
</dbReference>
<dbReference type="InterPro" id="IPR044830">
    <property type="entry name" value="HD-Zip_III"/>
</dbReference>
<accession>A0AAV6K870</accession>
<organism evidence="2 3">
    <name type="scientific">Rhododendron griersonianum</name>
    <dbReference type="NCBI Taxonomy" id="479676"/>
    <lineage>
        <taxon>Eukaryota</taxon>
        <taxon>Viridiplantae</taxon>
        <taxon>Streptophyta</taxon>
        <taxon>Embryophyta</taxon>
        <taxon>Tracheophyta</taxon>
        <taxon>Spermatophyta</taxon>
        <taxon>Magnoliopsida</taxon>
        <taxon>eudicotyledons</taxon>
        <taxon>Gunneridae</taxon>
        <taxon>Pentapetalae</taxon>
        <taxon>asterids</taxon>
        <taxon>Ericales</taxon>
        <taxon>Ericaceae</taxon>
        <taxon>Ericoideae</taxon>
        <taxon>Rhodoreae</taxon>
        <taxon>Rhododendron</taxon>
    </lineage>
</organism>